<dbReference type="SUPFAM" id="SSF52972">
    <property type="entry name" value="ITPase-like"/>
    <property type="match status" value="1"/>
</dbReference>
<comment type="cofactor">
    <cofactor evidence="10">
        <name>Mg(2+)</name>
        <dbReference type="ChEBI" id="CHEBI:18420"/>
    </cofactor>
    <text evidence="10">Binds 1 Mg(2+) ion per subunit.</text>
</comment>
<dbReference type="InterPro" id="IPR002637">
    <property type="entry name" value="RdgB/HAM1"/>
</dbReference>
<comment type="caution">
    <text evidence="10">Lacks conserved residue(s) required for the propagation of feature annotation.</text>
</comment>
<keyword evidence="4 10" id="KW-0547">Nucleotide-binding</keyword>
<dbReference type="InterPro" id="IPR020922">
    <property type="entry name" value="dITP/XTP_pyrophosphatase"/>
</dbReference>
<evidence type="ECO:0000256" key="10">
    <source>
        <dbReference type="HAMAP-Rule" id="MF_01405"/>
    </source>
</evidence>
<feature type="binding site" evidence="10">
    <location>
        <begin position="197"/>
        <end position="198"/>
    </location>
    <ligand>
        <name>substrate</name>
    </ligand>
</feature>
<organism evidence="12 13">
    <name type="scientific">Pseudohoeflea suaedae</name>
    <dbReference type="NCBI Taxonomy" id="877384"/>
    <lineage>
        <taxon>Bacteria</taxon>
        <taxon>Pseudomonadati</taxon>
        <taxon>Pseudomonadota</taxon>
        <taxon>Alphaproteobacteria</taxon>
        <taxon>Hyphomicrobiales</taxon>
        <taxon>Rhizobiaceae</taxon>
        <taxon>Pseudohoeflea</taxon>
    </lineage>
</organism>
<feature type="binding site" evidence="10">
    <location>
        <position position="73"/>
    </location>
    <ligand>
        <name>substrate</name>
    </ligand>
</feature>
<feature type="binding site" evidence="10">
    <location>
        <position position="72"/>
    </location>
    <ligand>
        <name>Mg(2+)</name>
        <dbReference type="ChEBI" id="CHEBI:18420"/>
    </ligand>
</feature>
<dbReference type="NCBIfam" id="TIGR00042">
    <property type="entry name" value="RdgB/HAM1 family non-canonical purine NTP pyrophosphatase"/>
    <property type="match status" value="1"/>
</dbReference>
<dbReference type="GO" id="GO:0036220">
    <property type="term" value="F:ITP diphosphatase activity"/>
    <property type="evidence" value="ECO:0007669"/>
    <property type="project" value="UniProtKB-UniRule"/>
</dbReference>
<evidence type="ECO:0000256" key="11">
    <source>
        <dbReference type="RuleBase" id="RU003781"/>
    </source>
</evidence>
<protein>
    <recommendedName>
        <fullName evidence="10">dITP/XTP pyrophosphatase</fullName>
        <ecNumber evidence="10">3.6.1.66</ecNumber>
    </recommendedName>
    <alternativeName>
        <fullName evidence="10">Non-canonical purine NTP pyrophosphatase</fullName>
    </alternativeName>
    <alternativeName>
        <fullName evidence="10">Non-standard purine NTP pyrophosphatase</fullName>
    </alternativeName>
    <alternativeName>
        <fullName evidence="10">Nucleoside-triphosphate diphosphatase</fullName>
    </alternativeName>
    <alternativeName>
        <fullName evidence="10">Nucleoside-triphosphate pyrophosphatase</fullName>
        <shortName evidence="10">NTPase</shortName>
    </alternativeName>
</protein>
<dbReference type="GO" id="GO:0000166">
    <property type="term" value="F:nucleotide binding"/>
    <property type="evidence" value="ECO:0007669"/>
    <property type="project" value="UniProtKB-KW"/>
</dbReference>
<feature type="active site" description="Proton acceptor" evidence="10">
    <location>
        <position position="72"/>
    </location>
</feature>
<comment type="subunit">
    <text evidence="2 10">Homodimer.</text>
</comment>
<dbReference type="GO" id="GO:0009146">
    <property type="term" value="P:purine nucleoside triphosphate catabolic process"/>
    <property type="evidence" value="ECO:0007669"/>
    <property type="project" value="UniProtKB-UniRule"/>
</dbReference>
<dbReference type="GO" id="GO:0009117">
    <property type="term" value="P:nucleotide metabolic process"/>
    <property type="evidence" value="ECO:0007669"/>
    <property type="project" value="UniProtKB-KW"/>
</dbReference>
<keyword evidence="7 10" id="KW-0546">Nucleotide metabolism</keyword>
<evidence type="ECO:0000256" key="1">
    <source>
        <dbReference type="ARBA" id="ARBA00008023"/>
    </source>
</evidence>
<sequence>MTVPETILVASHNAGKIAEITELFTPLGIRVTSAAELDLPEPAEEGDTFEANAATKALAAARASGLPALSDDSGLVVDALDGAPGVYTADWATLEDGSRDFQIAMQKVEDALQARGVTDPARRTGRFVSVLCLAQPNGDVSFFRGEAEGTLVWPPRGNLGFGYDPVFQPEGHERTFGEMPSEEKHGWKPGDAEALSHRARAFKRFAEECLGLTRA</sequence>
<evidence type="ECO:0000256" key="6">
    <source>
        <dbReference type="ARBA" id="ARBA00022842"/>
    </source>
</evidence>
<dbReference type="CDD" id="cd00515">
    <property type="entry name" value="HAM1"/>
    <property type="match status" value="1"/>
</dbReference>
<dbReference type="OrthoDB" id="9807456at2"/>
<dbReference type="EC" id="3.6.1.66" evidence="10"/>
<comment type="catalytic activity">
    <reaction evidence="8 10">
        <text>dITP + H2O = dIMP + diphosphate + H(+)</text>
        <dbReference type="Rhea" id="RHEA:28342"/>
        <dbReference type="ChEBI" id="CHEBI:15377"/>
        <dbReference type="ChEBI" id="CHEBI:15378"/>
        <dbReference type="ChEBI" id="CHEBI:33019"/>
        <dbReference type="ChEBI" id="CHEBI:61194"/>
        <dbReference type="ChEBI" id="CHEBI:61382"/>
        <dbReference type="EC" id="3.6.1.66"/>
    </reaction>
</comment>
<evidence type="ECO:0000256" key="8">
    <source>
        <dbReference type="ARBA" id="ARBA00051875"/>
    </source>
</evidence>
<dbReference type="GO" id="GO:0035870">
    <property type="term" value="F:dITP diphosphatase activity"/>
    <property type="evidence" value="ECO:0007669"/>
    <property type="project" value="UniProtKB-UniRule"/>
</dbReference>
<keyword evidence="3 10" id="KW-0479">Metal-binding</keyword>
<dbReference type="Gene3D" id="3.90.950.10">
    <property type="match status" value="1"/>
</dbReference>
<evidence type="ECO:0000313" key="12">
    <source>
        <dbReference type="EMBL" id="TDH38057.1"/>
    </source>
</evidence>
<dbReference type="GO" id="GO:0005829">
    <property type="term" value="C:cytosol"/>
    <property type="evidence" value="ECO:0007669"/>
    <property type="project" value="TreeGrafter"/>
</dbReference>
<dbReference type="GO" id="GO:0036222">
    <property type="term" value="F:XTP diphosphatase activity"/>
    <property type="evidence" value="ECO:0007669"/>
    <property type="project" value="UniProtKB-UniRule"/>
</dbReference>
<dbReference type="HAMAP" id="MF_01405">
    <property type="entry name" value="Non_canon_purine_NTPase"/>
    <property type="match status" value="1"/>
</dbReference>
<name>A0A4R5PND3_9HYPH</name>
<comment type="caution">
    <text evidence="12">The sequence shown here is derived from an EMBL/GenBank/DDBJ whole genome shotgun (WGS) entry which is preliminary data.</text>
</comment>
<keyword evidence="6 10" id="KW-0460">Magnesium</keyword>
<proteinExistence type="inferred from homology"/>
<reference evidence="12 13" key="1">
    <citation type="journal article" date="2013" name="Int. J. Syst. Evol. Microbiol.">
        <title>Hoeflea suaedae sp. nov., an endophytic bacterium isolated from the root of the halophyte Suaeda maritima.</title>
        <authorList>
            <person name="Chung E.J."/>
            <person name="Park J.A."/>
            <person name="Pramanik P."/>
            <person name="Bibi F."/>
            <person name="Jeon C.O."/>
            <person name="Chung Y.R."/>
        </authorList>
    </citation>
    <scope>NUCLEOTIDE SEQUENCE [LARGE SCALE GENOMIC DNA]</scope>
    <source>
        <strain evidence="12 13">YC6898</strain>
    </source>
</reference>
<feature type="binding site" evidence="10">
    <location>
        <position position="184"/>
    </location>
    <ligand>
        <name>substrate</name>
    </ligand>
</feature>
<dbReference type="PANTHER" id="PTHR11067:SF9">
    <property type="entry name" value="INOSINE TRIPHOSPHATE PYROPHOSPHATASE"/>
    <property type="match status" value="1"/>
</dbReference>
<comment type="function">
    <text evidence="10">Pyrophosphatase that catalyzes the hydrolysis of nucleoside triphosphates to their monophosphate derivatives, with a high preference for the non-canonical purine nucleotides XTP (xanthosine triphosphate), dITP (deoxyinosine triphosphate) and ITP. Seems to function as a house-cleaning enzyme that removes non-canonical purine nucleotides from the nucleotide pool, thus preventing their incorporation into DNA/RNA and avoiding chromosomal lesions.</text>
</comment>
<evidence type="ECO:0000256" key="2">
    <source>
        <dbReference type="ARBA" id="ARBA00011738"/>
    </source>
</evidence>
<dbReference type="PANTHER" id="PTHR11067">
    <property type="entry name" value="INOSINE TRIPHOSPHATE PYROPHOSPHATASE/HAM1 PROTEIN"/>
    <property type="match status" value="1"/>
</dbReference>
<feature type="binding site" evidence="10">
    <location>
        <begin position="11"/>
        <end position="16"/>
    </location>
    <ligand>
        <name>substrate</name>
    </ligand>
</feature>
<evidence type="ECO:0000256" key="9">
    <source>
        <dbReference type="ARBA" id="ARBA00052017"/>
    </source>
</evidence>
<evidence type="ECO:0000256" key="7">
    <source>
        <dbReference type="ARBA" id="ARBA00023080"/>
    </source>
</evidence>
<evidence type="ECO:0000256" key="3">
    <source>
        <dbReference type="ARBA" id="ARBA00022723"/>
    </source>
</evidence>
<evidence type="ECO:0000256" key="4">
    <source>
        <dbReference type="ARBA" id="ARBA00022741"/>
    </source>
</evidence>
<evidence type="ECO:0000256" key="5">
    <source>
        <dbReference type="ARBA" id="ARBA00022801"/>
    </source>
</evidence>
<dbReference type="GO" id="GO:0017111">
    <property type="term" value="F:ribonucleoside triphosphate phosphatase activity"/>
    <property type="evidence" value="ECO:0007669"/>
    <property type="project" value="InterPro"/>
</dbReference>
<dbReference type="InterPro" id="IPR029001">
    <property type="entry name" value="ITPase-like_fam"/>
</dbReference>
<comment type="similarity">
    <text evidence="1 10 11">Belongs to the HAM1 NTPase family.</text>
</comment>
<dbReference type="FunFam" id="3.90.950.10:FF:000001">
    <property type="entry name" value="dITP/XTP pyrophosphatase"/>
    <property type="match status" value="1"/>
</dbReference>
<dbReference type="RefSeq" id="WP_133282893.1">
    <property type="nucleotide sequence ID" value="NZ_SMSI01000001.1"/>
</dbReference>
<dbReference type="Pfam" id="PF01725">
    <property type="entry name" value="Ham1p_like"/>
    <property type="match status" value="1"/>
</dbReference>
<dbReference type="Proteomes" id="UP000295131">
    <property type="component" value="Unassembled WGS sequence"/>
</dbReference>
<evidence type="ECO:0000313" key="13">
    <source>
        <dbReference type="Proteomes" id="UP000295131"/>
    </source>
</evidence>
<dbReference type="EMBL" id="SMSI01000001">
    <property type="protein sequence ID" value="TDH38057.1"/>
    <property type="molecule type" value="Genomic_DNA"/>
</dbReference>
<gene>
    <name evidence="12" type="primary">rdgB</name>
    <name evidence="12" type="ORF">E2A64_02710</name>
</gene>
<feature type="binding site" evidence="10">
    <location>
        <begin position="161"/>
        <end position="164"/>
    </location>
    <ligand>
        <name>substrate</name>
    </ligand>
</feature>
<comment type="catalytic activity">
    <reaction evidence="10">
        <text>ITP + H2O = IMP + diphosphate + H(+)</text>
        <dbReference type="Rhea" id="RHEA:29399"/>
        <dbReference type="ChEBI" id="CHEBI:15377"/>
        <dbReference type="ChEBI" id="CHEBI:15378"/>
        <dbReference type="ChEBI" id="CHEBI:33019"/>
        <dbReference type="ChEBI" id="CHEBI:58053"/>
        <dbReference type="ChEBI" id="CHEBI:61402"/>
        <dbReference type="EC" id="3.6.1.66"/>
    </reaction>
</comment>
<accession>A0A4R5PND3</accession>
<dbReference type="AlphaFoldDB" id="A0A4R5PND3"/>
<comment type="catalytic activity">
    <reaction evidence="9 10">
        <text>XTP + H2O = XMP + diphosphate + H(+)</text>
        <dbReference type="Rhea" id="RHEA:28610"/>
        <dbReference type="ChEBI" id="CHEBI:15377"/>
        <dbReference type="ChEBI" id="CHEBI:15378"/>
        <dbReference type="ChEBI" id="CHEBI:33019"/>
        <dbReference type="ChEBI" id="CHEBI:57464"/>
        <dbReference type="ChEBI" id="CHEBI:61314"/>
        <dbReference type="EC" id="3.6.1.66"/>
    </reaction>
</comment>
<keyword evidence="13" id="KW-1185">Reference proteome</keyword>
<dbReference type="GO" id="GO:0046872">
    <property type="term" value="F:metal ion binding"/>
    <property type="evidence" value="ECO:0007669"/>
    <property type="project" value="UniProtKB-KW"/>
</dbReference>
<keyword evidence="5 10" id="KW-0378">Hydrolase</keyword>